<dbReference type="Proteomes" id="UP000498740">
    <property type="component" value="Unassembled WGS sequence"/>
</dbReference>
<organism evidence="1 2">
    <name type="scientific">Streptomyces microflavus</name>
    <name type="common">Streptomyces lipmanii</name>
    <dbReference type="NCBI Taxonomy" id="1919"/>
    <lineage>
        <taxon>Bacteria</taxon>
        <taxon>Bacillati</taxon>
        <taxon>Actinomycetota</taxon>
        <taxon>Actinomycetes</taxon>
        <taxon>Kitasatosporales</taxon>
        <taxon>Streptomycetaceae</taxon>
        <taxon>Streptomyces</taxon>
    </lineage>
</organism>
<dbReference type="EMBL" id="BLWD01000001">
    <property type="protein sequence ID" value="GFN09149.1"/>
    <property type="molecule type" value="Genomic_DNA"/>
</dbReference>
<evidence type="ECO:0000313" key="1">
    <source>
        <dbReference type="EMBL" id="GFN09149.1"/>
    </source>
</evidence>
<accession>A0A7J0D3V0</accession>
<sequence length="69" mass="7351">MVIAPEAEGFLAGRGRIQRSGLSEGEDVRLQPLAQAQFEACGARGLVIPPSNPIKANVSMPVTFRRECG</sequence>
<comment type="caution">
    <text evidence="1">The sequence shown here is derived from an EMBL/GenBank/DDBJ whole genome shotgun (WGS) entry which is preliminary data.</text>
</comment>
<name>A0A7J0D3V0_STRMI</name>
<reference evidence="1 2" key="1">
    <citation type="submission" date="2020-05" db="EMBL/GenBank/DDBJ databases">
        <title>Whole genome shotgun sequence of Streptomyces microflavus NBRC 13062.</title>
        <authorList>
            <person name="Komaki H."/>
            <person name="Tamura T."/>
        </authorList>
    </citation>
    <scope>NUCLEOTIDE SEQUENCE [LARGE SCALE GENOMIC DNA]</scope>
    <source>
        <strain evidence="1 2">NBRC 13062</strain>
    </source>
</reference>
<dbReference type="AlphaFoldDB" id="A0A7J0D3V0"/>
<protein>
    <submittedName>
        <fullName evidence="1">Uncharacterized protein</fullName>
    </submittedName>
</protein>
<gene>
    <name evidence="1" type="ORF">Smic_77050</name>
</gene>
<evidence type="ECO:0000313" key="2">
    <source>
        <dbReference type="Proteomes" id="UP000498740"/>
    </source>
</evidence>
<proteinExistence type="predicted"/>